<dbReference type="Gene3D" id="1.25.40.10">
    <property type="entry name" value="Tetratricopeptide repeat domain"/>
    <property type="match status" value="1"/>
</dbReference>
<dbReference type="Proteomes" id="UP000054477">
    <property type="component" value="Unassembled WGS sequence"/>
</dbReference>
<reference evidence="3" key="2">
    <citation type="submission" date="2015-01" db="EMBL/GenBank/DDBJ databases">
        <title>Evolutionary Origins and Diversification of the Mycorrhizal Mutualists.</title>
        <authorList>
            <consortium name="DOE Joint Genome Institute"/>
            <consortium name="Mycorrhizal Genomics Consortium"/>
            <person name="Kohler A."/>
            <person name="Kuo A."/>
            <person name="Nagy L.G."/>
            <person name="Floudas D."/>
            <person name="Copeland A."/>
            <person name="Barry K.W."/>
            <person name="Cichocki N."/>
            <person name="Veneault-Fourrey C."/>
            <person name="LaButti K."/>
            <person name="Lindquist E.A."/>
            <person name="Lipzen A."/>
            <person name="Lundell T."/>
            <person name="Morin E."/>
            <person name="Murat C."/>
            <person name="Riley R."/>
            <person name="Ohm R."/>
            <person name="Sun H."/>
            <person name="Tunlid A."/>
            <person name="Henrissat B."/>
            <person name="Grigoriev I.V."/>
            <person name="Hibbett D.S."/>
            <person name="Martin F."/>
        </authorList>
    </citation>
    <scope>NUCLEOTIDE SEQUENCE [LARGE SCALE GENOMIC DNA]</scope>
    <source>
        <strain evidence="3">LaAM-08-1</strain>
    </source>
</reference>
<name>A0A0C9XHY0_9AGAR</name>
<dbReference type="STRING" id="1095629.A0A0C9XHY0"/>
<dbReference type="EMBL" id="KN838743">
    <property type="protein sequence ID" value="KIJ95767.1"/>
    <property type="molecule type" value="Genomic_DNA"/>
</dbReference>
<proteinExistence type="predicted"/>
<evidence type="ECO:0000313" key="2">
    <source>
        <dbReference type="EMBL" id="KIJ95767.1"/>
    </source>
</evidence>
<evidence type="ECO:0000313" key="3">
    <source>
        <dbReference type="Proteomes" id="UP000054477"/>
    </source>
</evidence>
<evidence type="ECO:0000256" key="1">
    <source>
        <dbReference type="SAM" id="MobiDB-lite"/>
    </source>
</evidence>
<feature type="region of interest" description="Disordered" evidence="1">
    <location>
        <begin position="68"/>
        <end position="110"/>
    </location>
</feature>
<feature type="non-terminal residue" evidence="2">
    <location>
        <position position="1"/>
    </location>
</feature>
<sequence>MRDNLKQGGHIVMLTGGKGLHNLSGTLIGRRGDLDVSFNQPLQHLVTMPESKLPSDSYRKSDAPSIQELGSHIVGARTPGGESDRTEASAQESPQLVTDIGPAGRPTDIDRNTIATDEFINDGENDVSEMINLAVLLMAECKAGLSLSELNKVVFLFRQVKDGRPATHPLHPAAKRDLASVLGVRFMYTNQRHDLMESLTLRNEIVEGWILDQEASPETNTAIRLEDKTDTEDTSELAKGLLTDFQKSTPLHILNNIVFLVQQARAQLSAASTSRFIALSTLVDALYARFHHSYDLTDLNEAISSLQDASKCCTERDRQESNINFRICGLLATRFDLMGDISDLQMALDWTMKGTETSTGILESLEFANELLTLFREGIAELPQGSENYAAVVNNFASALWTRFEQGGQQSDLDEAIYLHRQVLKLLLPPHPFQSSSLNNLANALSTRFEQG</sequence>
<dbReference type="OrthoDB" id="9991317at2759"/>
<accession>A0A0C9XHY0</accession>
<dbReference type="HOGENOM" id="CLU_021491_1_0_1"/>
<organism evidence="2 3">
    <name type="scientific">Laccaria amethystina LaAM-08-1</name>
    <dbReference type="NCBI Taxonomy" id="1095629"/>
    <lineage>
        <taxon>Eukaryota</taxon>
        <taxon>Fungi</taxon>
        <taxon>Dikarya</taxon>
        <taxon>Basidiomycota</taxon>
        <taxon>Agaricomycotina</taxon>
        <taxon>Agaricomycetes</taxon>
        <taxon>Agaricomycetidae</taxon>
        <taxon>Agaricales</taxon>
        <taxon>Agaricineae</taxon>
        <taxon>Hydnangiaceae</taxon>
        <taxon>Laccaria</taxon>
    </lineage>
</organism>
<reference evidence="2 3" key="1">
    <citation type="submission" date="2014-04" db="EMBL/GenBank/DDBJ databases">
        <authorList>
            <consortium name="DOE Joint Genome Institute"/>
            <person name="Kuo A."/>
            <person name="Kohler A."/>
            <person name="Nagy L.G."/>
            <person name="Floudas D."/>
            <person name="Copeland A."/>
            <person name="Barry K.W."/>
            <person name="Cichocki N."/>
            <person name="Veneault-Fourrey C."/>
            <person name="LaButti K."/>
            <person name="Lindquist E.A."/>
            <person name="Lipzen A."/>
            <person name="Lundell T."/>
            <person name="Morin E."/>
            <person name="Murat C."/>
            <person name="Sun H."/>
            <person name="Tunlid A."/>
            <person name="Henrissat B."/>
            <person name="Grigoriev I.V."/>
            <person name="Hibbett D.S."/>
            <person name="Martin F."/>
            <person name="Nordberg H.P."/>
            <person name="Cantor M.N."/>
            <person name="Hua S.X."/>
        </authorList>
    </citation>
    <scope>NUCLEOTIDE SEQUENCE [LARGE SCALE GENOMIC DNA]</scope>
    <source>
        <strain evidence="2 3">LaAM-08-1</strain>
    </source>
</reference>
<keyword evidence="3" id="KW-1185">Reference proteome</keyword>
<protein>
    <submittedName>
        <fullName evidence="2">Uncharacterized protein</fullName>
    </submittedName>
</protein>
<dbReference type="InterPro" id="IPR011990">
    <property type="entry name" value="TPR-like_helical_dom_sf"/>
</dbReference>
<dbReference type="AlphaFoldDB" id="A0A0C9XHY0"/>
<gene>
    <name evidence="2" type="ORF">K443DRAFT_11119</name>
</gene>